<name>A0A1M6NKV8_PSETH</name>
<evidence type="ECO:0000259" key="1">
    <source>
        <dbReference type="PROSITE" id="PS50801"/>
    </source>
</evidence>
<dbReference type="Gene3D" id="3.30.750.24">
    <property type="entry name" value="STAS domain"/>
    <property type="match status" value="1"/>
</dbReference>
<reference evidence="2 3" key="1">
    <citation type="submission" date="2016-11" db="EMBL/GenBank/DDBJ databases">
        <authorList>
            <person name="Jaros S."/>
            <person name="Januszkiewicz K."/>
            <person name="Wedrychowicz H."/>
        </authorList>
    </citation>
    <scope>NUCLEOTIDE SEQUENCE [LARGE SCALE GENOMIC DNA]</scope>
    <source>
        <strain evidence="2 3">DSM 43832</strain>
    </source>
</reference>
<organism evidence="2 3">
    <name type="scientific">Pseudonocardia thermophila</name>
    <dbReference type="NCBI Taxonomy" id="1848"/>
    <lineage>
        <taxon>Bacteria</taxon>
        <taxon>Bacillati</taxon>
        <taxon>Actinomycetota</taxon>
        <taxon>Actinomycetes</taxon>
        <taxon>Pseudonocardiales</taxon>
        <taxon>Pseudonocardiaceae</taxon>
        <taxon>Pseudonocardia</taxon>
    </lineage>
</organism>
<dbReference type="Proteomes" id="UP000184363">
    <property type="component" value="Unassembled WGS sequence"/>
</dbReference>
<dbReference type="InterPro" id="IPR058548">
    <property type="entry name" value="MlaB-like_STAS"/>
</dbReference>
<evidence type="ECO:0000313" key="2">
    <source>
        <dbReference type="EMBL" id="SHJ96361.1"/>
    </source>
</evidence>
<gene>
    <name evidence="2" type="ORF">SAMN05443637_101316</name>
</gene>
<dbReference type="Pfam" id="PF14417">
    <property type="entry name" value="MEDS"/>
    <property type="match status" value="1"/>
</dbReference>
<dbReference type="OrthoDB" id="116243at2"/>
<dbReference type="STRING" id="1848.SAMN05443637_101316"/>
<keyword evidence="3" id="KW-1185">Reference proteome</keyword>
<dbReference type="SUPFAM" id="SSF52091">
    <property type="entry name" value="SpoIIaa-like"/>
    <property type="match status" value="1"/>
</dbReference>
<dbReference type="Pfam" id="PF13466">
    <property type="entry name" value="STAS_2"/>
    <property type="match status" value="1"/>
</dbReference>
<dbReference type="InterPro" id="IPR002645">
    <property type="entry name" value="STAS_dom"/>
</dbReference>
<evidence type="ECO:0000313" key="3">
    <source>
        <dbReference type="Proteomes" id="UP000184363"/>
    </source>
</evidence>
<proteinExistence type="predicted"/>
<dbReference type="InterPro" id="IPR025847">
    <property type="entry name" value="MEDS_domain"/>
</dbReference>
<dbReference type="PROSITE" id="PS50801">
    <property type="entry name" value="STAS"/>
    <property type="match status" value="1"/>
</dbReference>
<dbReference type="EMBL" id="FRAP01000001">
    <property type="protein sequence ID" value="SHJ96361.1"/>
    <property type="molecule type" value="Genomic_DNA"/>
</dbReference>
<protein>
    <submittedName>
        <fullName evidence="2">Anti-anti-sigma factor</fullName>
    </submittedName>
</protein>
<dbReference type="CDD" id="cd07043">
    <property type="entry name" value="STAS_anti-anti-sigma_factors"/>
    <property type="match status" value="1"/>
</dbReference>
<dbReference type="AlphaFoldDB" id="A0A1M6NKV8"/>
<accession>A0A1M6NKV8</accession>
<dbReference type="RefSeq" id="WP_073454992.1">
    <property type="nucleotide sequence ID" value="NZ_FRAP01000001.1"/>
</dbReference>
<feature type="domain" description="STAS" evidence="1">
    <location>
        <begin position="196"/>
        <end position="278"/>
    </location>
</feature>
<sequence>MTRTVEDMASFDSTVRHACAVAVSDEHLWELSSAFLSAGLAAGDQVKYFDDGTSDRVLERMFDDGVDIDASLASGQLEVVPPEATRAAILTPIDVMRGLVDELIEDALAEGYSGVRWTGQLSHALNRPAGMLDYELMLDAAVAGRPARVLCLYDRAHYPDDVIEDMRRGHRVEIETTTVYDDNLLRITSTGIGSARLAGEVDHSNRPQVRKLLLAELDRALRSPTGPHEIRLDVSSLRFIDVAGAVGLVHAAEEFPSSHKLVLDGVRPRVARVLDRCGAPFASQLMTIPRPDRPIPSTAGADE</sequence>
<dbReference type="InterPro" id="IPR036513">
    <property type="entry name" value="STAS_dom_sf"/>
</dbReference>